<accession>A0AAJ0G5J8</accession>
<feature type="signal peptide" evidence="1">
    <location>
        <begin position="1"/>
        <end position="21"/>
    </location>
</feature>
<protein>
    <submittedName>
        <fullName evidence="2">Uncharacterized protein</fullName>
    </submittedName>
</protein>
<evidence type="ECO:0000256" key="1">
    <source>
        <dbReference type="SAM" id="SignalP"/>
    </source>
</evidence>
<keyword evidence="3" id="KW-1185">Reference proteome</keyword>
<gene>
    <name evidence="2" type="ORF">LTR09_009721</name>
</gene>
<feature type="chain" id="PRO_5042486256" evidence="1">
    <location>
        <begin position="22"/>
        <end position="220"/>
    </location>
</feature>
<evidence type="ECO:0000313" key="3">
    <source>
        <dbReference type="Proteomes" id="UP001271007"/>
    </source>
</evidence>
<comment type="caution">
    <text evidence="2">The sequence shown here is derived from an EMBL/GenBank/DDBJ whole genome shotgun (WGS) entry which is preliminary data.</text>
</comment>
<sequence>MHIRHLLAVLIALPFAAIGAAIECTSLNQRCATKASGCDQEVASACRYDSVTETTPTDHRKRDAMSPTVSVPSNVAANILTMHGTVGFCGVPGQGCPKAEARRTPLPIHEDKGDHRTTYEGHGTVGFCGVPGQGCAKVKMGQGSSTDGSLLAVITEGLDPLDDGDAAARATTSVHGAAENYRPPAIISPEQAPTATVTSMLAIPWAPSTLRTFGQRLSSV</sequence>
<name>A0AAJ0G5J8_9PEZI</name>
<dbReference type="EMBL" id="JAWDJX010000043">
    <property type="protein sequence ID" value="KAK3049067.1"/>
    <property type="molecule type" value="Genomic_DNA"/>
</dbReference>
<reference evidence="2" key="1">
    <citation type="submission" date="2023-04" db="EMBL/GenBank/DDBJ databases">
        <title>Black Yeasts Isolated from many extreme environments.</title>
        <authorList>
            <person name="Coleine C."/>
            <person name="Stajich J.E."/>
            <person name="Selbmann L."/>
        </authorList>
    </citation>
    <scope>NUCLEOTIDE SEQUENCE</scope>
    <source>
        <strain evidence="2">CCFEE 5312</strain>
    </source>
</reference>
<dbReference type="AlphaFoldDB" id="A0AAJ0G5J8"/>
<proteinExistence type="predicted"/>
<evidence type="ECO:0000313" key="2">
    <source>
        <dbReference type="EMBL" id="KAK3049067.1"/>
    </source>
</evidence>
<organism evidence="2 3">
    <name type="scientific">Extremus antarcticus</name>
    <dbReference type="NCBI Taxonomy" id="702011"/>
    <lineage>
        <taxon>Eukaryota</taxon>
        <taxon>Fungi</taxon>
        <taxon>Dikarya</taxon>
        <taxon>Ascomycota</taxon>
        <taxon>Pezizomycotina</taxon>
        <taxon>Dothideomycetes</taxon>
        <taxon>Dothideomycetidae</taxon>
        <taxon>Mycosphaerellales</taxon>
        <taxon>Extremaceae</taxon>
        <taxon>Extremus</taxon>
    </lineage>
</organism>
<dbReference type="Proteomes" id="UP001271007">
    <property type="component" value="Unassembled WGS sequence"/>
</dbReference>
<keyword evidence="1" id="KW-0732">Signal</keyword>